<proteinExistence type="predicted"/>
<accession>A0A0F9N2G2</accession>
<protein>
    <submittedName>
        <fullName evidence="2">Uncharacterized protein</fullName>
    </submittedName>
</protein>
<dbReference type="AlphaFoldDB" id="A0A0F9N2G2"/>
<feature type="transmembrane region" description="Helical" evidence="1">
    <location>
        <begin position="6"/>
        <end position="23"/>
    </location>
</feature>
<keyword evidence="1" id="KW-1133">Transmembrane helix</keyword>
<organism evidence="2">
    <name type="scientific">marine sediment metagenome</name>
    <dbReference type="NCBI Taxonomy" id="412755"/>
    <lineage>
        <taxon>unclassified sequences</taxon>
        <taxon>metagenomes</taxon>
        <taxon>ecological metagenomes</taxon>
    </lineage>
</organism>
<sequence length="70" mass="8453">MMIAIFIWIMIFAIFIVPIYYGIRESEIQQRHSERQRQRINATRRIGKLHKVGMYETADIIFEGTGFYKR</sequence>
<comment type="caution">
    <text evidence="2">The sequence shown here is derived from an EMBL/GenBank/DDBJ whole genome shotgun (WGS) entry which is preliminary data.</text>
</comment>
<evidence type="ECO:0000313" key="2">
    <source>
        <dbReference type="EMBL" id="KKN05922.1"/>
    </source>
</evidence>
<gene>
    <name evidence="2" type="ORF">LCGC14_1082510</name>
</gene>
<keyword evidence="1" id="KW-0812">Transmembrane</keyword>
<keyword evidence="1" id="KW-0472">Membrane</keyword>
<evidence type="ECO:0000256" key="1">
    <source>
        <dbReference type="SAM" id="Phobius"/>
    </source>
</evidence>
<dbReference type="EMBL" id="LAZR01004747">
    <property type="protein sequence ID" value="KKN05922.1"/>
    <property type="molecule type" value="Genomic_DNA"/>
</dbReference>
<name>A0A0F9N2G2_9ZZZZ</name>
<reference evidence="2" key="1">
    <citation type="journal article" date="2015" name="Nature">
        <title>Complex archaea that bridge the gap between prokaryotes and eukaryotes.</title>
        <authorList>
            <person name="Spang A."/>
            <person name="Saw J.H."/>
            <person name="Jorgensen S.L."/>
            <person name="Zaremba-Niedzwiedzka K."/>
            <person name="Martijn J."/>
            <person name="Lind A.E."/>
            <person name="van Eijk R."/>
            <person name="Schleper C."/>
            <person name="Guy L."/>
            <person name="Ettema T.J."/>
        </authorList>
    </citation>
    <scope>NUCLEOTIDE SEQUENCE</scope>
</reference>